<feature type="transmembrane region" description="Helical" evidence="2">
    <location>
        <begin position="160"/>
        <end position="183"/>
    </location>
</feature>
<evidence type="ECO:0000256" key="3">
    <source>
        <dbReference type="SAM" id="SignalP"/>
    </source>
</evidence>
<feature type="region of interest" description="Disordered" evidence="1">
    <location>
        <begin position="368"/>
        <end position="389"/>
    </location>
</feature>
<protein>
    <recommendedName>
        <fullName evidence="6">Transmembrane protein</fullName>
    </recommendedName>
</protein>
<dbReference type="AlphaFoldDB" id="A0A316U4R0"/>
<dbReference type="Proteomes" id="UP000245942">
    <property type="component" value="Unassembled WGS sequence"/>
</dbReference>
<organism evidence="4 5">
    <name type="scientific">Pseudomicrostroma glucosiphilum</name>
    <dbReference type="NCBI Taxonomy" id="1684307"/>
    <lineage>
        <taxon>Eukaryota</taxon>
        <taxon>Fungi</taxon>
        <taxon>Dikarya</taxon>
        <taxon>Basidiomycota</taxon>
        <taxon>Ustilaginomycotina</taxon>
        <taxon>Exobasidiomycetes</taxon>
        <taxon>Microstromatales</taxon>
        <taxon>Microstromatales incertae sedis</taxon>
        <taxon>Pseudomicrostroma</taxon>
    </lineage>
</organism>
<dbReference type="EMBL" id="KZ819330">
    <property type="protein sequence ID" value="PWN19818.1"/>
    <property type="molecule type" value="Genomic_DNA"/>
</dbReference>
<evidence type="ECO:0000256" key="1">
    <source>
        <dbReference type="SAM" id="MobiDB-lite"/>
    </source>
</evidence>
<feature type="transmembrane region" description="Helical" evidence="2">
    <location>
        <begin position="90"/>
        <end position="109"/>
    </location>
</feature>
<proteinExistence type="predicted"/>
<evidence type="ECO:0000313" key="5">
    <source>
        <dbReference type="Proteomes" id="UP000245942"/>
    </source>
</evidence>
<evidence type="ECO:0000256" key="2">
    <source>
        <dbReference type="SAM" id="Phobius"/>
    </source>
</evidence>
<feature type="signal peptide" evidence="3">
    <location>
        <begin position="1"/>
        <end position="18"/>
    </location>
</feature>
<feature type="compositionally biased region" description="Polar residues" evidence="1">
    <location>
        <begin position="420"/>
        <end position="432"/>
    </location>
</feature>
<sequence length="432" mass="47562">MVTCLVLMIGASVDLSMGTIYSHSDSRSYGRCICSALAYAGATWATYAWAHLVIFQKSTEEQLSQPSPSALLTDRQTQEQYPELVRTTRLISGVLTFLIGLFEVCWRITLVRDYSIGWHLQQTSTMLQFIFLLLVGIPVARFCSYEWIECQQARDVFHWLATSCLFIGWAVGTGRLAAAFRILGFCESPLGRLLWLLQLVCFTITAISLHVMEQRHDAEQVGEFKGVVIEKPLPCIPGEVHNGRRLTNVAAALTHRGSNEAAQAMDVTPGLSDGQPQGLALMRTPRRKQPLVEGSSAFPVPPSTPAGVPSSVYLPAETPSMYLDSMRAEYLASGPRERAISLPLNRLPTTPSSHGGGPSLSDLVMGLPKPNTSNGKLSHRGRSSSLGDALTRRTSHDTFMAMKRRYEGRAQAEKHRRARSASSDMTHLTVTR</sequence>
<feature type="chain" id="PRO_5016397043" description="Transmembrane protein" evidence="3">
    <location>
        <begin position="19"/>
        <end position="432"/>
    </location>
</feature>
<gene>
    <name evidence="4" type="ORF">BCV69DRAFT_33300</name>
</gene>
<keyword evidence="2" id="KW-0472">Membrane</keyword>
<name>A0A316U4R0_9BASI</name>
<reference evidence="4 5" key="1">
    <citation type="journal article" date="2018" name="Mol. Biol. Evol.">
        <title>Broad Genomic Sampling Reveals a Smut Pathogenic Ancestry of the Fungal Clade Ustilaginomycotina.</title>
        <authorList>
            <person name="Kijpornyongpan T."/>
            <person name="Mondo S.J."/>
            <person name="Barry K."/>
            <person name="Sandor L."/>
            <person name="Lee J."/>
            <person name="Lipzen A."/>
            <person name="Pangilinan J."/>
            <person name="LaButti K."/>
            <person name="Hainaut M."/>
            <person name="Henrissat B."/>
            <person name="Grigoriev I.V."/>
            <person name="Spatafora J.W."/>
            <person name="Aime M.C."/>
        </authorList>
    </citation>
    <scope>NUCLEOTIDE SEQUENCE [LARGE SCALE GENOMIC DNA]</scope>
    <source>
        <strain evidence="4 5">MCA 4718</strain>
    </source>
</reference>
<evidence type="ECO:0008006" key="6">
    <source>
        <dbReference type="Google" id="ProtNLM"/>
    </source>
</evidence>
<keyword evidence="2" id="KW-0812">Transmembrane</keyword>
<feature type="transmembrane region" description="Helical" evidence="2">
    <location>
        <begin position="195"/>
        <end position="212"/>
    </location>
</feature>
<accession>A0A316U4R0</accession>
<evidence type="ECO:0000313" key="4">
    <source>
        <dbReference type="EMBL" id="PWN19818.1"/>
    </source>
</evidence>
<keyword evidence="5" id="KW-1185">Reference proteome</keyword>
<keyword evidence="3" id="KW-0732">Signal</keyword>
<dbReference type="GeneID" id="37016944"/>
<dbReference type="RefSeq" id="XP_025346978.1">
    <property type="nucleotide sequence ID" value="XM_025495210.1"/>
</dbReference>
<keyword evidence="2" id="KW-1133">Transmembrane helix</keyword>
<feature type="region of interest" description="Disordered" evidence="1">
    <location>
        <begin position="408"/>
        <end position="432"/>
    </location>
</feature>
<feature type="transmembrane region" description="Helical" evidence="2">
    <location>
        <begin position="129"/>
        <end position="148"/>
    </location>
</feature>